<comment type="caution">
    <text evidence="2">The sequence shown here is derived from an EMBL/GenBank/DDBJ whole genome shotgun (WGS) entry which is preliminary data.</text>
</comment>
<name>A0ABS7D4X6_9BACL</name>
<protein>
    <submittedName>
        <fullName evidence="2">VCBS repeat-containing protein</fullName>
    </submittedName>
</protein>
<evidence type="ECO:0000256" key="1">
    <source>
        <dbReference type="SAM" id="SignalP"/>
    </source>
</evidence>
<proteinExistence type="predicted"/>
<organism evidence="2 3">
    <name type="scientific">Paenibacillus oenotherae</name>
    <dbReference type="NCBI Taxonomy" id="1435645"/>
    <lineage>
        <taxon>Bacteria</taxon>
        <taxon>Bacillati</taxon>
        <taxon>Bacillota</taxon>
        <taxon>Bacilli</taxon>
        <taxon>Bacillales</taxon>
        <taxon>Paenibacillaceae</taxon>
        <taxon>Paenibacillus</taxon>
    </lineage>
</organism>
<keyword evidence="3" id="KW-1185">Reference proteome</keyword>
<evidence type="ECO:0000313" key="2">
    <source>
        <dbReference type="EMBL" id="MBW7474853.1"/>
    </source>
</evidence>
<dbReference type="Proteomes" id="UP000812277">
    <property type="component" value="Unassembled WGS sequence"/>
</dbReference>
<accession>A0ABS7D4X6</accession>
<keyword evidence="1" id="KW-0732">Signal</keyword>
<feature type="chain" id="PRO_5045525835" evidence="1">
    <location>
        <begin position="31"/>
        <end position="467"/>
    </location>
</feature>
<feature type="signal peptide" evidence="1">
    <location>
        <begin position="1"/>
        <end position="30"/>
    </location>
</feature>
<dbReference type="SUPFAM" id="SSF69318">
    <property type="entry name" value="Integrin alpha N-terminal domain"/>
    <property type="match status" value="1"/>
</dbReference>
<dbReference type="PROSITE" id="PS51257">
    <property type="entry name" value="PROKAR_LIPOPROTEIN"/>
    <property type="match status" value="1"/>
</dbReference>
<dbReference type="RefSeq" id="WP_219872081.1">
    <property type="nucleotide sequence ID" value="NZ_JAHZIJ010000004.1"/>
</dbReference>
<gene>
    <name evidence="2" type="ORF">K0T92_08865</name>
</gene>
<sequence length="467" mass="52503">MKQLRWGWRKRLTGLCLLSLMILTGCQYTATPADLLLNPRSTPENERLASAVKDALPPKAKLSLPLEAQSISAVNKQDVDGDGREEAVVTFMNENGTQQVMLLRASDDGSWKYWFTIAEMSSYGIDRIMVEDMDDNGQPEVLIGWGLYGQPEYQLNIYQIRKDYTGEEPLLPAAKLPYNTLEIGEVDGDGHSEIVLILLDREEMRASLQVYRAKENTVYRAASVPLSGAVNGYYNLAVGKIAADRYGLVTDASIGAHSSATTMFAWSEGNLMKVYPSARPSSPGEGYNIYSTEGGDGNKDGILDLHVMQEAPGQNPEISYAETLFIQQYLQWNGRDEFQQIQERYADYTQGYAIDIPLAWQGMYTISRPRAKEETGIVFEYYNVITKERAALFTIHPVPLAEWGDIEQQWQDGGVQYAELVTAAGIQYAAVWGEPPALWSREEKERYRQVKPDKTELKRLFEVLPSE</sequence>
<dbReference type="InterPro" id="IPR028994">
    <property type="entry name" value="Integrin_alpha_N"/>
</dbReference>
<reference evidence="2 3" key="1">
    <citation type="submission" date="2021-07" db="EMBL/GenBank/DDBJ databases">
        <title>Paenibacillus radiodurans sp. nov., isolated from the southeastern edge of Tengger Desert.</title>
        <authorList>
            <person name="Zhang G."/>
        </authorList>
    </citation>
    <scope>NUCLEOTIDE SEQUENCE [LARGE SCALE GENOMIC DNA]</scope>
    <source>
        <strain evidence="2 3">DT7-4</strain>
    </source>
</reference>
<evidence type="ECO:0000313" key="3">
    <source>
        <dbReference type="Proteomes" id="UP000812277"/>
    </source>
</evidence>
<dbReference type="EMBL" id="JAHZIJ010000004">
    <property type="protein sequence ID" value="MBW7474853.1"/>
    <property type="molecule type" value="Genomic_DNA"/>
</dbReference>